<reference evidence="1 2" key="1">
    <citation type="journal article" date="2014" name="Environ. Microbiol.">
        <title>Comparative genomics of the marine bacterial genus Glaciecola reveals the high degree of genomic diversity and genomic characteristic for cold adaptation.</title>
        <authorList>
            <person name="Qin Q.L."/>
            <person name="Xie B.B."/>
            <person name="Yu Y."/>
            <person name="Shu Y.L."/>
            <person name="Rong J.C."/>
            <person name="Zhang Y.J."/>
            <person name="Zhao D.L."/>
            <person name="Chen X.L."/>
            <person name="Zhang X.Y."/>
            <person name="Chen B."/>
            <person name="Zhou B.C."/>
            <person name="Zhang Y.Z."/>
        </authorList>
    </citation>
    <scope>NUCLEOTIDE SEQUENCE [LARGE SCALE GENOMIC DNA]</scope>
    <source>
        <strain evidence="1 2">NO2</strain>
    </source>
</reference>
<dbReference type="Proteomes" id="UP000008372">
    <property type="component" value="Unassembled WGS sequence"/>
</dbReference>
<keyword evidence="2" id="KW-1185">Reference proteome</keyword>
<gene>
    <name evidence="1" type="ORF">GAGA_0886</name>
</gene>
<dbReference type="EMBL" id="BAEK01000017">
    <property type="protein sequence ID" value="GAC03749.1"/>
    <property type="molecule type" value="Genomic_DNA"/>
</dbReference>
<comment type="caution">
    <text evidence="1">The sequence shown here is derived from an EMBL/GenBank/DDBJ whole genome shotgun (WGS) entry which is preliminary data.</text>
</comment>
<evidence type="ECO:0000313" key="1">
    <source>
        <dbReference type="EMBL" id="GAC03749.1"/>
    </source>
</evidence>
<dbReference type="Gene3D" id="1.10.357.10">
    <property type="entry name" value="Tetracycline Repressor, domain 2"/>
    <property type="match status" value="1"/>
</dbReference>
<proteinExistence type="predicted"/>
<sequence>MSATALYWHFSDKDELVNAMVEQLYLQAYQGIHEETNLQASLHRLGKQFRTSLNTCKDGAQLCATDKP</sequence>
<protein>
    <recommendedName>
        <fullName evidence="3">HTH tetR-type domain-containing protein</fullName>
    </recommendedName>
</protein>
<evidence type="ECO:0000313" key="2">
    <source>
        <dbReference type="Proteomes" id="UP000008372"/>
    </source>
</evidence>
<accession>A0ABQ0I3W4</accession>
<organism evidence="1 2">
    <name type="scientific">Paraglaciecola agarilytica NO2</name>
    <dbReference type="NCBI Taxonomy" id="1125747"/>
    <lineage>
        <taxon>Bacteria</taxon>
        <taxon>Pseudomonadati</taxon>
        <taxon>Pseudomonadota</taxon>
        <taxon>Gammaproteobacteria</taxon>
        <taxon>Alteromonadales</taxon>
        <taxon>Alteromonadaceae</taxon>
        <taxon>Paraglaciecola</taxon>
    </lineage>
</organism>
<dbReference type="SUPFAM" id="SSF46689">
    <property type="entry name" value="Homeodomain-like"/>
    <property type="match status" value="1"/>
</dbReference>
<evidence type="ECO:0008006" key="3">
    <source>
        <dbReference type="Google" id="ProtNLM"/>
    </source>
</evidence>
<dbReference type="InterPro" id="IPR009057">
    <property type="entry name" value="Homeodomain-like_sf"/>
</dbReference>
<name>A0ABQ0I3W4_9ALTE</name>